<keyword evidence="4" id="KW-0812">Transmembrane</keyword>
<dbReference type="InterPro" id="IPR013105">
    <property type="entry name" value="TPR_2"/>
</dbReference>
<organism evidence="5 6">
    <name type="scientific">Paenibacillus urinalis</name>
    <dbReference type="NCBI Taxonomy" id="521520"/>
    <lineage>
        <taxon>Bacteria</taxon>
        <taxon>Bacillati</taxon>
        <taxon>Bacillota</taxon>
        <taxon>Bacilli</taxon>
        <taxon>Bacillales</taxon>
        <taxon>Paenibacillaceae</taxon>
        <taxon>Paenibacillus</taxon>
    </lineage>
</organism>
<keyword evidence="2 3" id="KW-0802">TPR repeat</keyword>
<evidence type="ECO:0000256" key="3">
    <source>
        <dbReference type="PROSITE-ProRule" id="PRU00339"/>
    </source>
</evidence>
<evidence type="ECO:0000256" key="2">
    <source>
        <dbReference type="ARBA" id="ARBA00022803"/>
    </source>
</evidence>
<name>A0AAX3N3H3_9BACL</name>
<dbReference type="Pfam" id="PF14559">
    <property type="entry name" value="TPR_19"/>
    <property type="match status" value="1"/>
</dbReference>
<dbReference type="PANTHER" id="PTHR12558:SF13">
    <property type="entry name" value="CELL DIVISION CYCLE PROTEIN 27 HOMOLOG"/>
    <property type="match status" value="1"/>
</dbReference>
<proteinExistence type="predicted"/>
<dbReference type="InterPro" id="IPR011990">
    <property type="entry name" value="TPR-like_helical_dom_sf"/>
</dbReference>
<gene>
    <name evidence="5" type="ORF">PUW23_09515</name>
</gene>
<feature type="repeat" description="TPR" evidence="3">
    <location>
        <begin position="100"/>
        <end position="133"/>
    </location>
</feature>
<accession>A0AAX3N3H3</accession>
<reference evidence="5" key="1">
    <citation type="submission" date="2023-02" db="EMBL/GenBank/DDBJ databases">
        <title>Pathogen: clinical or host-associated sample.</title>
        <authorList>
            <person name="Hergert J."/>
            <person name="Casey R."/>
            <person name="Wagner J."/>
            <person name="Young E.L."/>
            <person name="Oakeson K.F."/>
        </authorList>
    </citation>
    <scope>NUCLEOTIDE SEQUENCE</scope>
    <source>
        <strain evidence="5">2022CK-00830</strain>
    </source>
</reference>
<dbReference type="PANTHER" id="PTHR12558">
    <property type="entry name" value="CELL DIVISION CYCLE 16,23,27"/>
    <property type="match status" value="1"/>
</dbReference>
<dbReference type="InterPro" id="IPR019734">
    <property type="entry name" value="TPR_rpt"/>
</dbReference>
<evidence type="ECO:0000256" key="1">
    <source>
        <dbReference type="ARBA" id="ARBA00022737"/>
    </source>
</evidence>
<protein>
    <submittedName>
        <fullName evidence="5">Tetratricopeptide repeat protein</fullName>
    </submittedName>
</protein>
<evidence type="ECO:0000313" key="5">
    <source>
        <dbReference type="EMBL" id="WDH84423.1"/>
    </source>
</evidence>
<dbReference type="Proteomes" id="UP001220962">
    <property type="component" value="Chromosome"/>
</dbReference>
<keyword evidence="4" id="KW-1133">Transmembrane helix</keyword>
<dbReference type="SMART" id="SM00028">
    <property type="entry name" value="TPR"/>
    <property type="match status" value="2"/>
</dbReference>
<sequence>MSKILGFGLLLYLFGNPFVAIIVLLLIIYFLDRRFVGVFPSLTKPYKRMRNISKNRQQIAMNPNDVTAKLDLARLLIERKKFKEANELLRSIEGAYEHSAEYWDALGTTELHLGQLESGEQNILRALEINPRVKYGQPYLRLASAYRDRDHSKALRYVEQFQEISSSSSESYYYLGLVYRSLGQPAEAKEAFNQSILVYRSLPKYKKRQERRWAVRSIFRKMMN</sequence>
<keyword evidence="1" id="KW-0677">Repeat</keyword>
<dbReference type="AlphaFoldDB" id="A0AAX3N3H3"/>
<dbReference type="SUPFAM" id="SSF48452">
    <property type="entry name" value="TPR-like"/>
    <property type="match status" value="1"/>
</dbReference>
<evidence type="ECO:0000256" key="4">
    <source>
        <dbReference type="SAM" id="Phobius"/>
    </source>
</evidence>
<dbReference type="Gene3D" id="1.25.40.10">
    <property type="entry name" value="Tetratricopeptide repeat domain"/>
    <property type="match status" value="1"/>
</dbReference>
<feature type="repeat" description="TPR" evidence="3">
    <location>
        <begin position="169"/>
        <end position="202"/>
    </location>
</feature>
<dbReference type="EMBL" id="CP118101">
    <property type="protein sequence ID" value="WDH84423.1"/>
    <property type="molecule type" value="Genomic_DNA"/>
</dbReference>
<dbReference type="RefSeq" id="WP_047909780.1">
    <property type="nucleotide sequence ID" value="NZ_CP118101.1"/>
</dbReference>
<dbReference type="PROSITE" id="PS50005">
    <property type="entry name" value="TPR"/>
    <property type="match status" value="2"/>
</dbReference>
<evidence type="ECO:0000313" key="6">
    <source>
        <dbReference type="Proteomes" id="UP001220962"/>
    </source>
</evidence>
<dbReference type="Pfam" id="PF07719">
    <property type="entry name" value="TPR_2"/>
    <property type="match status" value="1"/>
</dbReference>
<feature type="transmembrane region" description="Helical" evidence="4">
    <location>
        <begin position="6"/>
        <end position="31"/>
    </location>
</feature>
<keyword evidence="4" id="KW-0472">Membrane</keyword>